<comment type="caution">
    <text evidence="2">The sequence shown here is derived from an EMBL/GenBank/DDBJ whole genome shotgun (WGS) entry which is preliminary data.</text>
</comment>
<evidence type="ECO:0000313" key="2">
    <source>
        <dbReference type="EMBL" id="KAK4096321.1"/>
    </source>
</evidence>
<dbReference type="AlphaFoldDB" id="A0AAN6PSP8"/>
<gene>
    <name evidence="2" type="ORF">N658DRAFT_436356</name>
</gene>
<reference evidence="2" key="2">
    <citation type="submission" date="2023-05" db="EMBL/GenBank/DDBJ databases">
        <authorList>
            <consortium name="Lawrence Berkeley National Laboratory"/>
            <person name="Steindorff A."/>
            <person name="Hensen N."/>
            <person name="Bonometti L."/>
            <person name="Westerberg I."/>
            <person name="Brannstrom I.O."/>
            <person name="Guillou S."/>
            <person name="Cros-Aarteil S."/>
            <person name="Calhoun S."/>
            <person name="Haridas S."/>
            <person name="Kuo A."/>
            <person name="Mondo S."/>
            <person name="Pangilinan J."/>
            <person name="Riley R."/>
            <person name="Labutti K."/>
            <person name="Andreopoulos B."/>
            <person name="Lipzen A."/>
            <person name="Chen C."/>
            <person name="Yanf M."/>
            <person name="Daum C."/>
            <person name="Ng V."/>
            <person name="Clum A."/>
            <person name="Ohm R."/>
            <person name="Martin F."/>
            <person name="Silar P."/>
            <person name="Natvig D."/>
            <person name="Lalanne C."/>
            <person name="Gautier V."/>
            <person name="Ament-Velasquez S.L."/>
            <person name="Kruys A."/>
            <person name="Hutchinson M.I."/>
            <person name="Powell A.J."/>
            <person name="Barry K."/>
            <person name="Miller A.N."/>
            <person name="Grigoriev I.V."/>
            <person name="Debuchy R."/>
            <person name="Gladieux P."/>
            <person name="Thoren M.H."/>
            <person name="Johannesson H."/>
        </authorList>
    </citation>
    <scope>NUCLEOTIDE SEQUENCE</scope>
    <source>
        <strain evidence="2">CBS 757.83</strain>
    </source>
</reference>
<keyword evidence="3" id="KW-1185">Reference proteome</keyword>
<accession>A0AAN6PSP8</accession>
<dbReference type="InterPro" id="IPR012312">
    <property type="entry name" value="Hemerythrin-like"/>
</dbReference>
<protein>
    <recommendedName>
        <fullName evidence="1">Hemerythrin-like domain-containing protein</fullName>
    </recommendedName>
</protein>
<dbReference type="Gene3D" id="1.20.120.520">
    <property type="entry name" value="nmb1532 protein domain like"/>
    <property type="match status" value="1"/>
</dbReference>
<dbReference type="CDD" id="cd12108">
    <property type="entry name" value="Hr-like"/>
    <property type="match status" value="1"/>
</dbReference>
<dbReference type="InterPro" id="IPR053206">
    <property type="entry name" value="Dimeric_xanthone_biosynth"/>
</dbReference>
<dbReference type="Proteomes" id="UP001305647">
    <property type="component" value="Unassembled WGS sequence"/>
</dbReference>
<dbReference type="PANTHER" id="PTHR38048:SF2">
    <property type="entry name" value="HEMERYTHRIN-LIKE DOMAIN-CONTAINING PROTEIN"/>
    <property type="match status" value="1"/>
</dbReference>
<sequence length="262" mass="29296">MAPVYADHPFSLISTPVFLAKGKNEETHKTQPDMFDELASEMVHVHNMVIRGLNSIYLQAPHIQPADEKGFCQYILFWHTLLHSHHTGEETMLFPEVEKLTGVEGLMETNVEQHKAFHDGIDSFKAYAESVLAGAQQYQGAKVVAIIDGFGPALIQHLADEVPSLLGLRQYGKDKLASLPAFFDAEGEKAMKEIGLAGMVFAFANLDMQYENAMWQNWPPAPPPVKILAKSVFWWLNADARKFGAVDRMGNMRHLYAVPETS</sequence>
<evidence type="ECO:0000313" key="3">
    <source>
        <dbReference type="Proteomes" id="UP001305647"/>
    </source>
</evidence>
<proteinExistence type="predicted"/>
<dbReference type="Pfam" id="PF01814">
    <property type="entry name" value="Hemerythrin"/>
    <property type="match status" value="1"/>
</dbReference>
<dbReference type="PANTHER" id="PTHR38048">
    <property type="entry name" value="EXPRESSED PROTEIN"/>
    <property type="match status" value="1"/>
</dbReference>
<organism evidence="2 3">
    <name type="scientific">Parathielavia hyrcaniae</name>
    <dbReference type="NCBI Taxonomy" id="113614"/>
    <lineage>
        <taxon>Eukaryota</taxon>
        <taxon>Fungi</taxon>
        <taxon>Dikarya</taxon>
        <taxon>Ascomycota</taxon>
        <taxon>Pezizomycotina</taxon>
        <taxon>Sordariomycetes</taxon>
        <taxon>Sordariomycetidae</taxon>
        <taxon>Sordariales</taxon>
        <taxon>Chaetomiaceae</taxon>
        <taxon>Parathielavia</taxon>
    </lineage>
</organism>
<dbReference type="EMBL" id="MU863721">
    <property type="protein sequence ID" value="KAK4096321.1"/>
    <property type="molecule type" value="Genomic_DNA"/>
</dbReference>
<evidence type="ECO:0000259" key="1">
    <source>
        <dbReference type="Pfam" id="PF01814"/>
    </source>
</evidence>
<feature type="domain" description="Hemerythrin-like" evidence="1">
    <location>
        <begin position="41"/>
        <end position="161"/>
    </location>
</feature>
<name>A0AAN6PSP8_9PEZI</name>
<reference evidence="2" key="1">
    <citation type="journal article" date="2023" name="Mol. Phylogenet. Evol.">
        <title>Genome-scale phylogeny and comparative genomics of the fungal order Sordariales.</title>
        <authorList>
            <person name="Hensen N."/>
            <person name="Bonometti L."/>
            <person name="Westerberg I."/>
            <person name="Brannstrom I.O."/>
            <person name="Guillou S."/>
            <person name="Cros-Aarteil S."/>
            <person name="Calhoun S."/>
            <person name="Haridas S."/>
            <person name="Kuo A."/>
            <person name="Mondo S."/>
            <person name="Pangilinan J."/>
            <person name="Riley R."/>
            <person name="LaButti K."/>
            <person name="Andreopoulos B."/>
            <person name="Lipzen A."/>
            <person name="Chen C."/>
            <person name="Yan M."/>
            <person name="Daum C."/>
            <person name="Ng V."/>
            <person name="Clum A."/>
            <person name="Steindorff A."/>
            <person name="Ohm R.A."/>
            <person name="Martin F."/>
            <person name="Silar P."/>
            <person name="Natvig D.O."/>
            <person name="Lalanne C."/>
            <person name="Gautier V."/>
            <person name="Ament-Velasquez S.L."/>
            <person name="Kruys A."/>
            <person name="Hutchinson M.I."/>
            <person name="Powell A.J."/>
            <person name="Barry K."/>
            <person name="Miller A.N."/>
            <person name="Grigoriev I.V."/>
            <person name="Debuchy R."/>
            <person name="Gladieux P."/>
            <person name="Hiltunen Thoren M."/>
            <person name="Johannesson H."/>
        </authorList>
    </citation>
    <scope>NUCLEOTIDE SEQUENCE</scope>
    <source>
        <strain evidence="2">CBS 757.83</strain>
    </source>
</reference>